<dbReference type="KEGG" id="muc:MuYL_3503"/>
<dbReference type="PANTHER" id="PTHR30273:SF2">
    <property type="entry name" value="PROTEIN FECR"/>
    <property type="match status" value="1"/>
</dbReference>
<keyword evidence="1" id="KW-0812">Transmembrane</keyword>
<dbReference type="InterPro" id="IPR012373">
    <property type="entry name" value="Ferrdict_sens_TM"/>
</dbReference>
<organism evidence="4 5">
    <name type="scientific">Mucilaginibacter xinganensis</name>
    <dbReference type="NCBI Taxonomy" id="1234841"/>
    <lineage>
        <taxon>Bacteria</taxon>
        <taxon>Pseudomonadati</taxon>
        <taxon>Bacteroidota</taxon>
        <taxon>Sphingobacteriia</taxon>
        <taxon>Sphingobacteriales</taxon>
        <taxon>Sphingobacteriaceae</taxon>
        <taxon>Mucilaginibacter</taxon>
    </lineage>
</organism>
<evidence type="ECO:0000313" key="4">
    <source>
        <dbReference type="EMBL" id="ASU35388.1"/>
    </source>
</evidence>
<dbReference type="PANTHER" id="PTHR30273">
    <property type="entry name" value="PERIPLASMIC SIGNAL SENSOR AND SIGMA FACTOR ACTIVATOR FECR-RELATED"/>
    <property type="match status" value="1"/>
</dbReference>
<feature type="domain" description="FecR protein" evidence="2">
    <location>
        <begin position="135"/>
        <end position="226"/>
    </location>
</feature>
<accession>A0A223P0N8</accession>
<keyword evidence="1" id="KW-1133">Transmembrane helix</keyword>
<sequence length="369" mass="42971">MVNDRFIKLLTKELSDELTYDEQVELKQLLQDNKEYRDQREILKDYWKTNSIEYAANAVMFKKVMERIKSEENVAQVERIDEFKGKSPRGKFRLRAWYAAAAFMIAIISVVTYQYVIVPKFDNDLAAIKWLQKTTRPTTKSIITLADGTIVTLNSATTLKYPDSFSGKTREVYLDGEAYFDVHKDHEHPFIIHTNKMNVRVLGTAFNVKSYQNEILSETTLIRGSIEVTLNDRPSDRIILKPKEKLIVQSKISTRKKSTLTADSSSPESIGKGTRYTLTNLTYYPNNDKTIIETSWVQNKLVFSNEDFSQLSDQLERWYGMHITFGNAWVKQYRFTGMFEKETLPEALDALKMIEHFNYRIENSTVFIY</sequence>
<evidence type="ECO:0000313" key="5">
    <source>
        <dbReference type="Proteomes" id="UP000215002"/>
    </source>
</evidence>
<evidence type="ECO:0008006" key="6">
    <source>
        <dbReference type="Google" id="ProtNLM"/>
    </source>
</evidence>
<evidence type="ECO:0000259" key="3">
    <source>
        <dbReference type="Pfam" id="PF16344"/>
    </source>
</evidence>
<evidence type="ECO:0000259" key="2">
    <source>
        <dbReference type="Pfam" id="PF04773"/>
    </source>
</evidence>
<dbReference type="EMBL" id="CP022743">
    <property type="protein sequence ID" value="ASU35388.1"/>
    <property type="molecule type" value="Genomic_DNA"/>
</dbReference>
<keyword evidence="5" id="KW-1185">Reference proteome</keyword>
<dbReference type="GO" id="GO:0016989">
    <property type="term" value="F:sigma factor antagonist activity"/>
    <property type="evidence" value="ECO:0007669"/>
    <property type="project" value="TreeGrafter"/>
</dbReference>
<protein>
    <recommendedName>
        <fullName evidence="6">FecR family protein</fullName>
    </recommendedName>
</protein>
<dbReference type="InterPro" id="IPR032508">
    <property type="entry name" value="FecR_C"/>
</dbReference>
<keyword evidence="1" id="KW-0472">Membrane</keyword>
<dbReference type="RefSeq" id="WP_094571578.1">
    <property type="nucleotide sequence ID" value="NZ_CP022743.1"/>
</dbReference>
<dbReference type="PIRSF" id="PIRSF018266">
    <property type="entry name" value="FecR"/>
    <property type="match status" value="1"/>
</dbReference>
<dbReference type="Proteomes" id="UP000215002">
    <property type="component" value="Chromosome"/>
</dbReference>
<gene>
    <name evidence="4" type="ORF">MuYL_3503</name>
</gene>
<name>A0A223P0N8_9SPHI</name>
<dbReference type="AlphaFoldDB" id="A0A223P0N8"/>
<dbReference type="FunFam" id="2.60.120.1440:FF:000001">
    <property type="entry name" value="Putative anti-sigma factor"/>
    <property type="match status" value="1"/>
</dbReference>
<dbReference type="InterPro" id="IPR006860">
    <property type="entry name" value="FecR"/>
</dbReference>
<feature type="transmembrane region" description="Helical" evidence="1">
    <location>
        <begin position="96"/>
        <end position="116"/>
    </location>
</feature>
<evidence type="ECO:0000256" key="1">
    <source>
        <dbReference type="SAM" id="Phobius"/>
    </source>
</evidence>
<dbReference type="OrthoDB" id="1523735at2"/>
<dbReference type="Pfam" id="PF16344">
    <property type="entry name" value="FecR_C"/>
    <property type="match status" value="1"/>
</dbReference>
<proteinExistence type="predicted"/>
<dbReference type="Gene3D" id="2.60.120.1440">
    <property type="match status" value="1"/>
</dbReference>
<dbReference type="Gene3D" id="3.55.50.30">
    <property type="match status" value="1"/>
</dbReference>
<reference evidence="4 5" key="1">
    <citation type="submission" date="2017-08" db="EMBL/GenBank/DDBJ databases">
        <title>Complete genome sequence of Mucilaginibacter sp. strain BJC16-A31.</title>
        <authorList>
            <consortium name="Henan University of Science and Technology"/>
            <person name="You X."/>
        </authorList>
    </citation>
    <scope>NUCLEOTIDE SEQUENCE [LARGE SCALE GENOMIC DNA]</scope>
    <source>
        <strain evidence="4 5">BJC16-A31</strain>
    </source>
</reference>
<dbReference type="Pfam" id="PF04773">
    <property type="entry name" value="FecR"/>
    <property type="match status" value="1"/>
</dbReference>
<feature type="domain" description="Protein FecR C-terminal" evidence="3">
    <location>
        <begin position="300"/>
        <end position="368"/>
    </location>
</feature>